<dbReference type="InterPro" id="IPR036941">
    <property type="entry name" value="Rcpt_L-dom_sf"/>
</dbReference>
<keyword evidence="3" id="KW-0597">Phosphoprotein</keyword>
<dbReference type="SUPFAM" id="SSF52058">
    <property type="entry name" value="L domain-like"/>
    <property type="match status" value="2"/>
</dbReference>
<protein>
    <recommendedName>
        <fullName evidence="2">receptor protein-tyrosine kinase</fullName>
        <ecNumber evidence="2">2.7.10.1</ecNumber>
    </recommendedName>
</protein>
<evidence type="ECO:0000256" key="10">
    <source>
        <dbReference type="ARBA" id="ARBA00023136"/>
    </source>
</evidence>
<dbReference type="FunFam" id="2.10.220.10:FF:000001">
    <property type="entry name" value="Receptor protein-tyrosine kinase"/>
    <property type="match status" value="1"/>
</dbReference>
<keyword evidence="8" id="KW-0067">ATP-binding</keyword>
<dbReference type="Proteomes" id="UP000479000">
    <property type="component" value="Unassembled WGS sequence"/>
</dbReference>
<evidence type="ECO:0000256" key="9">
    <source>
        <dbReference type="ARBA" id="ARBA00022989"/>
    </source>
</evidence>
<keyword evidence="4" id="KW-0808">Transferase</keyword>
<keyword evidence="13" id="KW-0325">Glycoprotein</keyword>
<evidence type="ECO:0000256" key="5">
    <source>
        <dbReference type="ARBA" id="ARBA00022692"/>
    </source>
</evidence>
<gene>
    <name evidence="16" type="ORF">NTEN_LOCUS13869</name>
</gene>
<dbReference type="InterPro" id="IPR009030">
    <property type="entry name" value="Growth_fac_rcpt_cys_sf"/>
</dbReference>
<keyword evidence="10" id="KW-0472">Membrane</keyword>
<sequence>MEQERHERAATFTIRLTVLPDRSNFWWFRFVQYLHFSMRISVDILTGSVGIMNNYNLCHVKTINWTEIITGPSAQYVYKYNFTNPERECPACDKSCVAGCWGEGSHNCQQFSKINCSPQCYQGRCFGTQPRECCHLFCAGGCTGPKQSDCLACRNFYDDGVCTQECPAMQIYNPSTYSWEINPRGKYAYGATCVKNCPEHLLKDNGACVRSCPPNKKAVNGECVPCDGPCPKTCKTPSGNGLIHSGNIDKFRDCTVIDGSISILEQTFKGAMPSEERAVPGWLLLRPRRPPRATAGPQATGWQRNLPEMPSPLQEMYQFRFPRTRLPGMRQLQTRRTMRRRVSGGYLSGRLASAVRTMCVRMRRLLRTISRALHQMQGVQSFPGKYQFRLQHINSHGFIEHANNCGILYRTMTMEANSAILPRFTVPRAARRKSPISTSRKTMATRTARWRDWEL</sequence>
<keyword evidence="6" id="KW-0547">Nucleotide-binding</keyword>
<reference evidence="16 17" key="1">
    <citation type="submission" date="2020-02" db="EMBL/GenBank/DDBJ databases">
        <authorList>
            <person name="Ferguson B K."/>
        </authorList>
    </citation>
    <scope>NUCLEOTIDE SEQUENCE [LARGE SCALE GENOMIC DNA]</scope>
</reference>
<dbReference type="InterPro" id="IPR006211">
    <property type="entry name" value="Furin-like_Cys-rich_dom"/>
</dbReference>
<evidence type="ECO:0000256" key="13">
    <source>
        <dbReference type="ARBA" id="ARBA00023180"/>
    </source>
</evidence>
<evidence type="ECO:0000256" key="1">
    <source>
        <dbReference type="ARBA" id="ARBA00004479"/>
    </source>
</evidence>
<evidence type="ECO:0000256" key="3">
    <source>
        <dbReference type="ARBA" id="ARBA00022553"/>
    </source>
</evidence>
<dbReference type="Gene3D" id="3.80.20.20">
    <property type="entry name" value="Receptor L-domain"/>
    <property type="match status" value="2"/>
</dbReference>
<dbReference type="GO" id="GO:0007169">
    <property type="term" value="P:cell surface receptor protein tyrosine kinase signaling pathway"/>
    <property type="evidence" value="ECO:0007669"/>
    <property type="project" value="UniProtKB-ARBA"/>
</dbReference>
<dbReference type="EMBL" id="CADCXU010020499">
    <property type="protein sequence ID" value="CAB0008623.1"/>
    <property type="molecule type" value="Genomic_DNA"/>
</dbReference>
<dbReference type="AlphaFoldDB" id="A0A6H5GXM7"/>
<evidence type="ECO:0000256" key="6">
    <source>
        <dbReference type="ARBA" id="ARBA00022741"/>
    </source>
</evidence>
<keyword evidence="12" id="KW-0675">Receptor</keyword>
<feature type="region of interest" description="Disordered" evidence="14">
    <location>
        <begin position="288"/>
        <end position="307"/>
    </location>
</feature>
<keyword evidence="5" id="KW-0812">Transmembrane</keyword>
<evidence type="ECO:0000256" key="12">
    <source>
        <dbReference type="ARBA" id="ARBA00023170"/>
    </source>
</evidence>
<keyword evidence="7" id="KW-0418">Kinase</keyword>
<keyword evidence="9" id="KW-1133">Transmembrane helix</keyword>
<organism evidence="16 17">
    <name type="scientific">Nesidiocoris tenuis</name>
    <dbReference type="NCBI Taxonomy" id="355587"/>
    <lineage>
        <taxon>Eukaryota</taxon>
        <taxon>Metazoa</taxon>
        <taxon>Ecdysozoa</taxon>
        <taxon>Arthropoda</taxon>
        <taxon>Hexapoda</taxon>
        <taxon>Insecta</taxon>
        <taxon>Pterygota</taxon>
        <taxon>Neoptera</taxon>
        <taxon>Paraneoptera</taxon>
        <taxon>Hemiptera</taxon>
        <taxon>Heteroptera</taxon>
        <taxon>Panheteroptera</taxon>
        <taxon>Cimicomorpha</taxon>
        <taxon>Miridae</taxon>
        <taxon>Dicyphina</taxon>
        <taxon>Nesidiocoris</taxon>
    </lineage>
</organism>
<dbReference type="GO" id="GO:0016020">
    <property type="term" value="C:membrane"/>
    <property type="evidence" value="ECO:0007669"/>
    <property type="project" value="UniProtKB-SubCell"/>
</dbReference>
<proteinExistence type="predicted"/>
<dbReference type="EC" id="2.7.10.1" evidence="2"/>
<evidence type="ECO:0000313" key="16">
    <source>
        <dbReference type="EMBL" id="CAB0008623.1"/>
    </source>
</evidence>
<evidence type="ECO:0000256" key="4">
    <source>
        <dbReference type="ARBA" id="ARBA00022679"/>
    </source>
</evidence>
<evidence type="ECO:0000256" key="2">
    <source>
        <dbReference type="ARBA" id="ARBA00011902"/>
    </source>
</evidence>
<evidence type="ECO:0000256" key="8">
    <source>
        <dbReference type="ARBA" id="ARBA00022840"/>
    </source>
</evidence>
<evidence type="ECO:0000259" key="15">
    <source>
        <dbReference type="Pfam" id="PF00757"/>
    </source>
</evidence>
<dbReference type="SMART" id="SM00261">
    <property type="entry name" value="FU"/>
    <property type="match status" value="2"/>
</dbReference>
<dbReference type="OrthoDB" id="6219513at2759"/>
<accession>A0A6H5GXM7</accession>
<dbReference type="GO" id="GO:0005524">
    <property type="term" value="F:ATP binding"/>
    <property type="evidence" value="ECO:0007669"/>
    <property type="project" value="UniProtKB-KW"/>
</dbReference>
<dbReference type="SUPFAM" id="SSF57184">
    <property type="entry name" value="Growth factor receptor domain"/>
    <property type="match status" value="1"/>
</dbReference>
<evidence type="ECO:0000256" key="14">
    <source>
        <dbReference type="SAM" id="MobiDB-lite"/>
    </source>
</evidence>
<dbReference type="GO" id="GO:0004714">
    <property type="term" value="F:transmembrane receptor protein tyrosine kinase activity"/>
    <property type="evidence" value="ECO:0007669"/>
    <property type="project" value="UniProtKB-EC"/>
</dbReference>
<dbReference type="CDD" id="cd00064">
    <property type="entry name" value="FU"/>
    <property type="match status" value="1"/>
</dbReference>
<evidence type="ECO:0000256" key="11">
    <source>
        <dbReference type="ARBA" id="ARBA00023137"/>
    </source>
</evidence>
<keyword evidence="11" id="KW-0829">Tyrosine-protein kinase</keyword>
<evidence type="ECO:0000256" key="7">
    <source>
        <dbReference type="ARBA" id="ARBA00022777"/>
    </source>
</evidence>
<feature type="domain" description="Furin-like cysteine-rich" evidence="15">
    <location>
        <begin position="87"/>
        <end position="235"/>
    </location>
</feature>
<dbReference type="InterPro" id="IPR006212">
    <property type="entry name" value="Furin_repeat"/>
</dbReference>
<name>A0A6H5GXM7_9HEMI</name>
<evidence type="ECO:0000313" key="17">
    <source>
        <dbReference type="Proteomes" id="UP000479000"/>
    </source>
</evidence>
<dbReference type="Gene3D" id="2.10.220.10">
    <property type="entry name" value="Hormone Receptor, Insulin-like Growth Factor Receptor 1, Chain A, domain 2"/>
    <property type="match status" value="1"/>
</dbReference>
<comment type="subcellular location">
    <subcellularLocation>
        <location evidence="1">Membrane</location>
        <topology evidence="1">Single-pass type I membrane protein</topology>
    </subcellularLocation>
</comment>
<keyword evidence="17" id="KW-1185">Reference proteome</keyword>
<dbReference type="Pfam" id="PF00757">
    <property type="entry name" value="Furin-like"/>
    <property type="match status" value="1"/>
</dbReference>